<dbReference type="InterPro" id="IPR031303">
    <property type="entry name" value="C5_meth_CS"/>
</dbReference>
<name>A0ABX6PE87_9HYPH</name>
<dbReference type="SUPFAM" id="SSF53335">
    <property type="entry name" value="S-adenosyl-L-methionine-dependent methyltransferases"/>
    <property type="match status" value="1"/>
</dbReference>
<evidence type="ECO:0000256" key="6">
    <source>
        <dbReference type="PROSITE-ProRule" id="PRU01016"/>
    </source>
</evidence>
<dbReference type="Pfam" id="PF00145">
    <property type="entry name" value="DNA_methylase"/>
    <property type="match status" value="1"/>
</dbReference>
<dbReference type="Proteomes" id="UP000305673">
    <property type="component" value="Chromosome"/>
</dbReference>
<dbReference type="Gene3D" id="3.40.50.150">
    <property type="entry name" value="Vaccinia Virus protein VP39"/>
    <property type="match status" value="1"/>
</dbReference>
<protein>
    <recommendedName>
        <fullName evidence="8">Cytosine-specific methyltransferase</fullName>
        <ecNumber evidence="8">2.1.1.37</ecNumber>
    </recommendedName>
</protein>
<evidence type="ECO:0000256" key="4">
    <source>
        <dbReference type="ARBA" id="ARBA00022747"/>
    </source>
</evidence>
<gene>
    <name evidence="9" type="ORF">FFM53_013660</name>
</gene>
<proteinExistence type="inferred from homology"/>
<keyword evidence="3 6" id="KW-0949">S-adenosyl-L-methionine</keyword>
<comment type="catalytic activity">
    <reaction evidence="5 8">
        <text>a 2'-deoxycytidine in DNA + S-adenosyl-L-methionine = a 5-methyl-2'-deoxycytidine in DNA + S-adenosyl-L-homocysteine + H(+)</text>
        <dbReference type="Rhea" id="RHEA:13681"/>
        <dbReference type="Rhea" id="RHEA-COMP:11369"/>
        <dbReference type="Rhea" id="RHEA-COMP:11370"/>
        <dbReference type="ChEBI" id="CHEBI:15378"/>
        <dbReference type="ChEBI" id="CHEBI:57856"/>
        <dbReference type="ChEBI" id="CHEBI:59789"/>
        <dbReference type="ChEBI" id="CHEBI:85452"/>
        <dbReference type="ChEBI" id="CHEBI:85454"/>
        <dbReference type="EC" id="2.1.1.37"/>
    </reaction>
</comment>
<dbReference type="PROSITE" id="PS00094">
    <property type="entry name" value="C5_MTASE_1"/>
    <property type="match status" value="1"/>
</dbReference>
<evidence type="ECO:0000313" key="9">
    <source>
        <dbReference type="EMBL" id="QKK17406.1"/>
    </source>
</evidence>
<keyword evidence="10" id="KW-1185">Reference proteome</keyword>
<evidence type="ECO:0000256" key="2">
    <source>
        <dbReference type="ARBA" id="ARBA00022679"/>
    </source>
</evidence>
<dbReference type="NCBIfam" id="TIGR00675">
    <property type="entry name" value="dcm"/>
    <property type="match status" value="1"/>
</dbReference>
<sequence>MKPTTIDLFAGCGGLSLGLGMAGFKTLFGVEAHPDAFATYKHNLLNRRSATHSWPRWLEKKAWYAQDLLVQHQAELLALRGKVDLIAGGPPCQGFSMNGLRRPDDPRSRMVDVYLQYVETLRPRLVLLENVVGFQSMKHRAGGTYRDYVARVLDGLGYDTWCDVLRAADWGVPQRRPRFVLVAAIKGTLRGIDPIQRMRVSRKTFLKARGLGPGETGAKAAISDLEETDGLHLDAEWGHRGFKTLRRAATSSSPFQQLMRIRSPAQPTDMRLPRHTEAAAQRMKNILDNCERGVCLRPEDRMRLGIKKRSTTPLDPNVPSPTIGTLPDDFIHYSEPRAMTVREHARLQSFPDWFSFQGPYTTGGPQRKDACPRFTQVGNAVPPLLAEALGEMLLGLLRHREMNEIVHFAEGVDVRCKNPSDFREVPDTDLIASL</sequence>
<evidence type="ECO:0000256" key="1">
    <source>
        <dbReference type="ARBA" id="ARBA00022603"/>
    </source>
</evidence>
<dbReference type="Gene3D" id="3.90.120.10">
    <property type="entry name" value="DNA Methylase, subunit A, domain 2"/>
    <property type="match status" value="1"/>
</dbReference>
<evidence type="ECO:0000313" key="10">
    <source>
        <dbReference type="Proteomes" id="UP000305673"/>
    </source>
</evidence>
<reference evidence="9 10" key="1">
    <citation type="submission" date="2020-05" db="EMBL/GenBank/DDBJ databases">
        <title>Genome sequences of pea root nodulating Rhizobium spp.</title>
        <authorList>
            <person name="Rahi P."/>
        </authorList>
    </citation>
    <scope>NUCLEOTIDE SEQUENCE [LARGE SCALE GENOMIC DNA]</scope>
    <source>
        <strain evidence="10">JKLM 12A2</strain>
    </source>
</reference>
<organism evidence="9 10">
    <name type="scientific">Rhizobium indicum</name>
    <dbReference type="NCBI Taxonomy" id="2583231"/>
    <lineage>
        <taxon>Bacteria</taxon>
        <taxon>Pseudomonadati</taxon>
        <taxon>Pseudomonadota</taxon>
        <taxon>Alphaproteobacteria</taxon>
        <taxon>Hyphomicrobiales</taxon>
        <taxon>Rhizobiaceae</taxon>
        <taxon>Rhizobium/Agrobacterium group</taxon>
        <taxon>Rhizobium</taxon>
    </lineage>
</organism>
<feature type="active site" evidence="6">
    <location>
        <position position="92"/>
    </location>
</feature>
<dbReference type="InterPro" id="IPR029063">
    <property type="entry name" value="SAM-dependent_MTases_sf"/>
</dbReference>
<dbReference type="RefSeq" id="WP_138389368.1">
    <property type="nucleotide sequence ID" value="NZ_CP054021.1"/>
</dbReference>
<dbReference type="InterPro" id="IPR018117">
    <property type="entry name" value="C5_DNA_meth_AS"/>
</dbReference>
<dbReference type="InterPro" id="IPR050390">
    <property type="entry name" value="C5-Methyltransferase"/>
</dbReference>
<evidence type="ECO:0000256" key="8">
    <source>
        <dbReference type="RuleBase" id="RU000417"/>
    </source>
</evidence>
<evidence type="ECO:0000256" key="7">
    <source>
        <dbReference type="RuleBase" id="RU000416"/>
    </source>
</evidence>
<keyword evidence="4" id="KW-0680">Restriction system</keyword>
<dbReference type="PANTHER" id="PTHR10629:SF52">
    <property type="entry name" value="DNA (CYTOSINE-5)-METHYLTRANSFERASE 1"/>
    <property type="match status" value="1"/>
</dbReference>
<dbReference type="PANTHER" id="PTHR10629">
    <property type="entry name" value="CYTOSINE-SPECIFIC METHYLTRANSFERASE"/>
    <property type="match status" value="1"/>
</dbReference>
<evidence type="ECO:0000256" key="3">
    <source>
        <dbReference type="ARBA" id="ARBA00022691"/>
    </source>
</evidence>
<keyword evidence="2 6" id="KW-0808">Transferase</keyword>
<dbReference type="GO" id="GO:0032259">
    <property type="term" value="P:methylation"/>
    <property type="evidence" value="ECO:0007669"/>
    <property type="project" value="UniProtKB-KW"/>
</dbReference>
<comment type="similarity">
    <text evidence="6 7">Belongs to the class I-like SAM-binding methyltransferase superfamily. C5-methyltransferase family.</text>
</comment>
<dbReference type="EMBL" id="CP054021">
    <property type="protein sequence ID" value="QKK17406.1"/>
    <property type="molecule type" value="Genomic_DNA"/>
</dbReference>
<dbReference type="InterPro" id="IPR001525">
    <property type="entry name" value="C5_MeTfrase"/>
</dbReference>
<dbReference type="PROSITE" id="PS00095">
    <property type="entry name" value="C5_MTASE_2"/>
    <property type="match status" value="1"/>
</dbReference>
<evidence type="ECO:0000256" key="5">
    <source>
        <dbReference type="ARBA" id="ARBA00047422"/>
    </source>
</evidence>
<dbReference type="PRINTS" id="PR00105">
    <property type="entry name" value="C5METTRFRASE"/>
</dbReference>
<dbReference type="PROSITE" id="PS51679">
    <property type="entry name" value="SAM_MT_C5"/>
    <property type="match status" value="1"/>
</dbReference>
<dbReference type="EC" id="2.1.1.37" evidence="8"/>
<keyword evidence="1 6" id="KW-0489">Methyltransferase</keyword>
<accession>A0ABX6PE87</accession>
<dbReference type="GO" id="GO:0008168">
    <property type="term" value="F:methyltransferase activity"/>
    <property type="evidence" value="ECO:0007669"/>
    <property type="project" value="UniProtKB-KW"/>
</dbReference>